<evidence type="ECO:0000256" key="9">
    <source>
        <dbReference type="ARBA" id="ARBA00023065"/>
    </source>
</evidence>
<keyword evidence="6" id="KW-0963">Cytoplasm</keyword>
<dbReference type="InterPro" id="IPR020966">
    <property type="entry name" value="ALMT"/>
</dbReference>
<evidence type="ECO:0000256" key="13">
    <source>
        <dbReference type="SAM" id="Phobius"/>
    </source>
</evidence>
<keyword evidence="17" id="KW-1185">Reference proteome</keyword>
<evidence type="ECO:0000256" key="5">
    <source>
        <dbReference type="ARBA" id="ARBA00022448"/>
    </source>
</evidence>
<evidence type="ECO:0000256" key="7">
    <source>
        <dbReference type="ARBA" id="ARBA00022692"/>
    </source>
</evidence>
<comment type="caution">
    <text evidence="16">The sequence shown here is derived from an EMBL/GenBank/DDBJ whole genome shotgun (WGS) entry which is preliminary data.</text>
</comment>
<keyword evidence="5" id="KW-0813">Transport</keyword>
<keyword evidence="14" id="KW-0732">Signal</keyword>
<evidence type="ECO:0000256" key="2">
    <source>
        <dbReference type="ARBA" id="ARBA00004141"/>
    </source>
</evidence>
<organism evidence="16 17">
    <name type="scientific">Ilex paraguariensis</name>
    <name type="common">yerba mate</name>
    <dbReference type="NCBI Taxonomy" id="185542"/>
    <lineage>
        <taxon>Eukaryota</taxon>
        <taxon>Viridiplantae</taxon>
        <taxon>Streptophyta</taxon>
        <taxon>Embryophyta</taxon>
        <taxon>Tracheophyta</taxon>
        <taxon>Spermatophyta</taxon>
        <taxon>Magnoliopsida</taxon>
        <taxon>eudicotyledons</taxon>
        <taxon>Gunneridae</taxon>
        <taxon>Pentapetalae</taxon>
        <taxon>asterids</taxon>
        <taxon>campanulids</taxon>
        <taxon>Aquifoliales</taxon>
        <taxon>Aquifoliaceae</taxon>
        <taxon>Ilex</taxon>
    </lineage>
</organism>
<evidence type="ECO:0000256" key="4">
    <source>
        <dbReference type="ARBA" id="ARBA00007079"/>
    </source>
</evidence>
<dbReference type="Pfam" id="PF11744">
    <property type="entry name" value="ALMT"/>
    <property type="match status" value="2"/>
</dbReference>
<comment type="subcellular location">
    <subcellularLocation>
        <location evidence="3">Cytoplasm</location>
    </subcellularLocation>
    <subcellularLocation>
        <location evidence="2">Membrane</location>
        <topology evidence="2">Multi-pass membrane protein</topology>
    </subcellularLocation>
    <subcellularLocation>
        <location evidence="1">Nucleus</location>
    </subcellularLocation>
</comment>
<protein>
    <recommendedName>
        <fullName evidence="15">WPP domain-containing protein</fullName>
    </recommendedName>
</protein>
<dbReference type="GO" id="GO:0034220">
    <property type="term" value="P:monoatomic ion transmembrane transport"/>
    <property type="evidence" value="ECO:0007669"/>
    <property type="project" value="UniProtKB-KW"/>
</dbReference>
<dbReference type="InterPro" id="IPR038214">
    <property type="entry name" value="WPP_sf"/>
</dbReference>
<evidence type="ECO:0000259" key="15">
    <source>
        <dbReference type="Pfam" id="PF13943"/>
    </source>
</evidence>
<dbReference type="Proteomes" id="UP001642360">
    <property type="component" value="Unassembled WGS sequence"/>
</dbReference>
<dbReference type="GO" id="GO:0005737">
    <property type="term" value="C:cytoplasm"/>
    <property type="evidence" value="ECO:0007669"/>
    <property type="project" value="UniProtKB-SubCell"/>
</dbReference>
<evidence type="ECO:0000256" key="12">
    <source>
        <dbReference type="ARBA" id="ARBA00023303"/>
    </source>
</evidence>
<evidence type="ECO:0000256" key="1">
    <source>
        <dbReference type="ARBA" id="ARBA00004123"/>
    </source>
</evidence>
<sequence length="328" mass="36564">MLNMTFALFKTLFAILNQSSIRVVKLKRLGNERKSLLRSLAISPFSSNTIDIFPNTQLFPLACCTAQRTHNAVINRLIETLSTQSVLSKRYDTLSHEEASKATKNIEEEAFAAAGALASNEETMASRCYRCTLRRSAWNLAVSKPKKVIHCIKVGMALSFVSLFYYMRPLYKGVGGSVMWAVMIVVVVFEHIVGATLCKCVNRATITFLDGSLGIDVHWVASHLVSVSDCRVDKLFELAHYRVSTIAIGTSICITVTMFLCPTWAGEELHSLIIRNLEKLANSLDGCIVEYFKDDRIVDVTEEDKGQKLQGYKCVLNSKATEESMVHC</sequence>
<evidence type="ECO:0000256" key="14">
    <source>
        <dbReference type="SAM" id="SignalP"/>
    </source>
</evidence>
<evidence type="ECO:0000313" key="17">
    <source>
        <dbReference type="Proteomes" id="UP001642360"/>
    </source>
</evidence>
<dbReference type="EMBL" id="CAUOFW020002410">
    <property type="protein sequence ID" value="CAK9153555.1"/>
    <property type="molecule type" value="Genomic_DNA"/>
</dbReference>
<evidence type="ECO:0000256" key="8">
    <source>
        <dbReference type="ARBA" id="ARBA00022989"/>
    </source>
</evidence>
<feature type="domain" description="WPP" evidence="15">
    <location>
        <begin position="66"/>
        <end position="120"/>
    </location>
</feature>
<evidence type="ECO:0000256" key="6">
    <source>
        <dbReference type="ARBA" id="ARBA00022490"/>
    </source>
</evidence>
<evidence type="ECO:0000256" key="3">
    <source>
        <dbReference type="ARBA" id="ARBA00004496"/>
    </source>
</evidence>
<evidence type="ECO:0000256" key="10">
    <source>
        <dbReference type="ARBA" id="ARBA00023136"/>
    </source>
</evidence>
<dbReference type="GO" id="GO:0005634">
    <property type="term" value="C:nucleus"/>
    <property type="evidence" value="ECO:0007669"/>
    <property type="project" value="UniProtKB-SubCell"/>
</dbReference>
<keyword evidence="11" id="KW-0539">Nucleus</keyword>
<accession>A0ABC8SCL4</accession>
<keyword evidence="9" id="KW-0406">Ion transport</keyword>
<feature type="signal peptide" evidence="14">
    <location>
        <begin position="1"/>
        <end position="18"/>
    </location>
</feature>
<reference evidence="16 17" key="1">
    <citation type="submission" date="2024-02" db="EMBL/GenBank/DDBJ databases">
        <authorList>
            <person name="Vignale AGUSTIN F."/>
            <person name="Sosa J E."/>
            <person name="Modenutti C."/>
        </authorList>
    </citation>
    <scope>NUCLEOTIDE SEQUENCE [LARGE SCALE GENOMIC DNA]</scope>
</reference>
<dbReference type="GO" id="GO:0016020">
    <property type="term" value="C:membrane"/>
    <property type="evidence" value="ECO:0007669"/>
    <property type="project" value="UniProtKB-SubCell"/>
</dbReference>
<dbReference type="PANTHER" id="PTHR31086">
    <property type="entry name" value="ALUMINUM-ACTIVATED MALATE TRANSPORTER 10"/>
    <property type="match status" value="1"/>
</dbReference>
<feature type="chain" id="PRO_5044882412" description="WPP domain-containing protein" evidence="14">
    <location>
        <begin position="19"/>
        <end position="328"/>
    </location>
</feature>
<evidence type="ECO:0000313" key="16">
    <source>
        <dbReference type="EMBL" id="CAK9153555.1"/>
    </source>
</evidence>
<keyword evidence="8 13" id="KW-1133">Transmembrane helix</keyword>
<proteinExistence type="inferred from homology"/>
<keyword evidence="12" id="KW-0407">Ion channel</keyword>
<dbReference type="AlphaFoldDB" id="A0ABC8SCL4"/>
<dbReference type="Pfam" id="PF13943">
    <property type="entry name" value="WPP"/>
    <property type="match status" value="1"/>
</dbReference>
<dbReference type="Gene3D" id="1.10.246.200">
    <property type="entry name" value="WPP domain"/>
    <property type="match status" value="1"/>
</dbReference>
<feature type="transmembrane region" description="Helical" evidence="13">
    <location>
        <begin position="178"/>
        <end position="198"/>
    </location>
</feature>
<keyword evidence="10 13" id="KW-0472">Membrane</keyword>
<comment type="similarity">
    <text evidence="4">Belongs to the aromatic acid exporter (TC 2.A.85) family.</text>
</comment>
<dbReference type="InterPro" id="IPR025265">
    <property type="entry name" value="WPP_dom"/>
</dbReference>
<name>A0ABC8SCL4_9AQUA</name>
<gene>
    <name evidence="16" type="ORF">ILEXP_LOCUS21826</name>
</gene>
<evidence type="ECO:0000256" key="11">
    <source>
        <dbReference type="ARBA" id="ARBA00023242"/>
    </source>
</evidence>
<keyword evidence="7 13" id="KW-0812">Transmembrane</keyword>